<accession>A0A091BDP5</accession>
<dbReference type="STRING" id="1121013.GCA_000426365_02375"/>
<evidence type="ECO:0000313" key="13">
    <source>
        <dbReference type="EMBL" id="KFN49861.1"/>
    </source>
</evidence>
<feature type="transmembrane region" description="Helical" evidence="12">
    <location>
        <begin position="131"/>
        <end position="148"/>
    </location>
</feature>
<evidence type="ECO:0000256" key="12">
    <source>
        <dbReference type="SAM" id="Phobius"/>
    </source>
</evidence>
<feature type="transmembrane region" description="Helical" evidence="12">
    <location>
        <begin position="78"/>
        <end position="98"/>
    </location>
</feature>
<evidence type="ECO:0000256" key="10">
    <source>
        <dbReference type="ARBA" id="ARBA00023157"/>
    </source>
</evidence>
<sequence length="382" mass="41641">MNSPSRHFHRLAWAAVLLAFGVIVFGSFVRLSNAGLSCPDWPTCYGKVTWPVHGHEIDAANEAFERPVESHKAWREQVHRHIAGALGVLVLALALIAARRRRFGSLSVLLASGLVALSIPVYMGFGDRPPDHVASLALVIAGELILLVQAIRWRGGDPAGFAAVILMVIVFQAILGMWTVIWLVKPIIVMAHLLGGLLTFSLLTWMAWKTTPSSRLFQADAPKLRRLLWIGLVLLVAQIALGGWVSANYAALSCGTHFPMCLGSWWPATDFREGFVLWRGIGVDYEGGVLDGPARVAIQLSHRILAVIVATWLLVVGLKMFRTPGLRYWSSLLLLLLVAQVTLGILNVKLALPLWTAVAHNAGAALLLFVLVGLLARLRAPE</sequence>
<dbReference type="GO" id="GO:0016020">
    <property type="term" value="C:membrane"/>
    <property type="evidence" value="ECO:0007669"/>
    <property type="project" value="UniProtKB-SubCell"/>
</dbReference>
<evidence type="ECO:0008006" key="15">
    <source>
        <dbReference type="Google" id="ProtNLM"/>
    </source>
</evidence>
<feature type="transmembrane region" description="Helical" evidence="12">
    <location>
        <begin position="105"/>
        <end position="125"/>
    </location>
</feature>
<keyword evidence="3 12" id="KW-0812">Transmembrane</keyword>
<comment type="subcellular location">
    <subcellularLocation>
        <location evidence="1">Membrane</location>
        <topology evidence="1">Multi-pass membrane protein</topology>
    </subcellularLocation>
</comment>
<feature type="transmembrane region" description="Helical" evidence="12">
    <location>
        <begin position="300"/>
        <end position="321"/>
    </location>
</feature>
<evidence type="ECO:0000256" key="3">
    <source>
        <dbReference type="ARBA" id="ARBA00022692"/>
    </source>
</evidence>
<keyword evidence="2" id="KW-1003">Cell membrane</keyword>
<evidence type="ECO:0000256" key="5">
    <source>
        <dbReference type="ARBA" id="ARBA00022989"/>
    </source>
</evidence>
<dbReference type="eggNOG" id="COG1612">
    <property type="taxonomic scope" value="Bacteria"/>
</dbReference>
<dbReference type="InterPro" id="IPR003780">
    <property type="entry name" value="COX15/CtaA_fam"/>
</dbReference>
<organism evidence="13 14">
    <name type="scientific">Arenimonas composti TR7-09 = DSM 18010</name>
    <dbReference type="NCBI Taxonomy" id="1121013"/>
    <lineage>
        <taxon>Bacteria</taxon>
        <taxon>Pseudomonadati</taxon>
        <taxon>Pseudomonadota</taxon>
        <taxon>Gammaproteobacteria</taxon>
        <taxon>Lysobacterales</taxon>
        <taxon>Lysobacteraceae</taxon>
        <taxon>Arenimonas</taxon>
    </lineage>
</organism>
<dbReference type="InterPro" id="IPR050450">
    <property type="entry name" value="COX15/CtaA_HemeA_synthase"/>
</dbReference>
<feature type="transmembrane region" description="Helical" evidence="12">
    <location>
        <begin position="160"/>
        <end position="181"/>
    </location>
</feature>
<dbReference type="OrthoDB" id="1447144at2"/>
<dbReference type="Proteomes" id="UP000029391">
    <property type="component" value="Unassembled WGS sequence"/>
</dbReference>
<keyword evidence="6" id="KW-0560">Oxidoreductase</keyword>
<evidence type="ECO:0000256" key="2">
    <source>
        <dbReference type="ARBA" id="ARBA00022475"/>
    </source>
</evidence>
<dbReference type="GO" id="GO:0046872">
    <property type="term" value="F:metal ion binding"/>
    <property type="evidence" value="ECO:0007669"/>
    <property type="project" value="UniProtKB-KW"/>
</dbReference>
<protein>
    <recommendedName>
        <fullName evidence="15">Cytochrome oxidase assembly protein</fullName>
    </recommendedName>
</protein>
<keyword evidence="7" id="KW-0408">Iron</keyword>
<keyword evidence="4" id="KW-0479">Metal-binding</keyword>
<comment type="caution">
    <text evidence="13">The sequence shown here is derived from an EMBL/GenBank/DDBJ whole genome shotgun (WGS) entry which is preliminary data.</text>
</comment>
<feature type="transmembrane region" description="Helical" evidence="12">
    <location>
        <begin position="227"/>
        <end position="247"/>
    </location>
</feature>
<evidence type="ECO:0000256" key="9">
    <source>
        <dbReference type="ARBA" id="ARBA00023136"/>
    </source>
</evidence>
<keyword evidence="14" id="KW-1185">Reference proteome</keyword>
<proteinExistence type="predicted"/>
<gene>
    <name evidence="13" type="ORF">P873_09055</name>
</gene>
<keyword evidence="9 12" id="KW-0472">Membrane</keyword>
<evidence type="ECO:0000256" key="6">
    <source>
        <dbReference type="ARBA" id="ARBA00023002"/>
    </source>
</evidence>
<evidence type="ECO:0000256" key="1">
    <source>
        <dbReference type="ARBA" id="ARBA00004141"/>
    </source>
</evidence>
<name>A0A091BDP5_9GAMM</name>
<dbReference type="GO" id="GO:0016491">
    <property type="term" value="F:oxidoreductase activity"/>
    <property type="evidence" value="ECO:0007669"/>
    <property type="project" value="UniProtKB-KW"/>
</dbReference>
<dbReference type="PANTHER" id="PTHR35457">
    <property type="entry name" value="HEME A SYNTHASE"/>
    <property type="match status" value="1"/>
</dbReference>
<feature type="transmembrane region" description="Helical" evidence="12">
    <location>
        <begin position="12"/>
        <end position="31"/>
    </location>
</feature>
<evidence type="ECO:0000256" key="11">
    <source>
        <dbReference type="ARBA" id="ARBA00023444"/>
    </source>
</evidence>
<dbReference type="AlphaFoldDB" id="A0A091BDP5"/>
<evidence type="ECO:0000313" key="14">
    <source>
        <dbReference type="Proteomes" id="UP000029391"/>
    </source>
</evidence>
<dbReference type="RefSeq" id="WP_026817322.1">
    <property type="nucleotide sequence ID" value="NZ_AUFF01000007.1"/>
</dbReference>
<keyword evidence="5 12" id="KW-1133">Transmembrane helix</keyword>
<feature type="transmembrane region" description="Helical" evidence="12">
    <location>
        <begin position="328"/>
        <end position="348"/>
    </location>
</feature>
<dbReference type="EMBL" id="AWXU01000028">
    <property type="protein sequence ID" value="KFN49861.1"/>
    <property type="molecule type" value="Genomic_DNA"/>
</dbReference>
<evidence type="ECO:0000256" key="8">
    <source>
        <dbReference type="ARBA" id="ARBA00023133"/>
    </source>
</evidence>
<comment type="pathway">
    <text evidence="11">Porphyrin-containing compound metabolism.</text>
</comment>
<feature type="transmembrane region" description="Helical" evidence="12">
    <location>
        <begin position="354"/>
        <end position="376"/>
    </location>
</feature>
<evidence type="ECO:0000256" key="7">
    <source>
        <dbReference type="ARBA" id="ARBA00023004"/>
    </source>
</evidence>
<feature type="transmembrane region" description="Helical" evidence="12">
    <location>
        <begin position="187"/>
        <end position="206"/>
    </location>
</feature>
<dbReference type="PANTHER" id="PTHR35457:SF1">
    <property type="entry name" value="HEME A SYNTHASE"/>
    <property type="match status" value="1"/>
</dbReference>
<reference evidence="13 14" key="1">
    <citation type="submission" date="2013-09" db="EMBL/GenBank/DDBJ databases">
        <title>Genome sequencing of Arenimonas composti.</title>
        <authorList>
            <person name="Chen F."/>
            <person name="Wang G."/>
        </authorList>
    </citation>
    <scope>NUCLEOTIDE SEQUENCE [LARGE SCALE GENOMIC DNA]</scope>
    <source>
        <strain evidence="13 14">TR7-09</strain>
    </source>
</reference>
<dbReference type="GO" id="GO:0006784">
    <property type="term" value="P:heme A biosynthetic process"/>
    <property type="evidence" value="ECO:0007669"/>
    <property type="project" value="InterPro"/>
</dbReference>
<keyword evidence="8" id="KW-0350">Heme biosynthesis</keyword>
<keyword evidence="10" id="KW-1015">Disulfide bond</keyword>
<dbReference type="Pfam" id="PF02628">
    <property type="entry name" value="COX15-CtaA"/>
    <property type="match status" value="2"/>
</dbReference>
<evidence type="ECO:0000256" key="4">
    <source>
        <dbReference type="ARBA" id="ARBA00022723"/>
    </source>
</evidence>